<accession>A0ABR0N3S4</accession>
<evidence type="ECO:0000313" key="2">
    <source>
        <dbReference type="EMBL" id="KAK5785209.1"/>
    </source>
</evidence>
<protein>
    <submittedName>
        <fullName evidence="2">Uncharacterized protein</fullName>
    </submittedName>
</protein>
<proteinExistence type="predicted"/>
<comment type="caution">
    <text evidence="2">The sequence shown here is derived from an EMBL/GenBank/DDBJ whole genome shotgun (WGS) entry which is preliminary data.</text>
</comment>
<keyword evidence="3" id="KW-1185">Reference proteome</keyword>
<gene>
    <name evidence="2" type="ORF">PVK06_039767</name>
</gene>
<name>A0ABR0N3S4_GOSAR</name>
<organism evidence="2 3">
    <name type="scientific">Gossypium arboreum</name>
    <name type="common">Tree cotton</name>
    <name type="synonym">Gossypium nanking</name>
    <dbReference type="NCBI Taxonomy" id="29729"/>
    <lineage>
        <taxon>Eukaryota</taxon>
        <taxon>Viridiplantae</taxon>
        <taxon>Streptophyta</taxon>
        <taxon>Embryophyta</taxon>
        <taxon>Tracheophyta</taxon>
        <taxon>Spermatophyta</taxon>
        <taxon>Magnoliopsida</taxon>
        <taxon>eudicotyledons</taxon>
        <taxon>Gunneridae</taxon>
        <taxon>Pentapetalae</taxon>
        <taxon>rosids</taxon>
        <taxon>malvids</taxon>
        <taxon>Malvales</taxon>
        <taxon>Malvaceae</taxon>
        <taxon>Malvoideae</taxon>
        <taxon>Gossypium</taxon>
    </lineage>
</organism>
<feature type="compositionally biased region" description="Basic and acidic residues" evidence="1">
    <location>
        <begin position="7"/>
        <end position="28"/>
    </location>
</feature>
<sequence>MDATNDNLERDGARQVRDTEETSEEHHNSLAIVVYTGPLKVAPPTQEAVDDAEIAPRIVATPDNCSDRKRDT</sequence>
<dbReference type="EMBL" id="JARKNE010000011">
    <property type="protein sequence ID" value="KAK5785209.1"/>
    <property type="molecule type" value="Genomic_DNA"/>
</dbReference>
<evidence type="ECO:0000256" key="1">
    <source>
        <dbReference type="SAM" id="MobiDB-lite"/>
    </source>
</evidence>
<evidence type="ECO:0000313" key="3">
    <source>
        <dbReference type="Proteomes" id="UP001358586"/>
    </source>
</evidence>
<feature type="region of interest" description="Disordered" evidence="1">
    <location>
        <begin position="1"/>
        <end position="29"/>
    </location>
</feature>
<dbReference type="Proteomes" id="UP001358586">
    <property type="component" value="Chromosome 11"/>
</dbReference>
<reference evidence="2 3" key="1">
    <citation type="submission" date="2023-03" db="EMBL/GenBank/DDBJ databases">
        <title>WGS of Gossypium arboreum.</title>
        <authorList>
            <person name="Yu D."/>
        </authorList>
    </citation>
    <scope>NUCLEOTIDE SEQUENCE [LARGE SCALE GENOMIC DNA]</scope>
    <source>
        <tissue evidence="2">Leaf</tissue>
    </source>
</reference>